<evidence type="ECO:0000256" key="5">
    <source>
        <dbReference type="ARBA" id="ARBA00049957"/>
    </source>
</evidence>
<dbReference type="OrthoDB" id="9806424at2"/>
<evidence type="ECO:0000256" key="1">
    <source>
        <dbReference type="ARBA" id="ARBA00022722"/>
    </source>
</evidence>
<dbReference type="InterPro" id="IPR020045">
    <property type="entry name" value="DNA_polI_H3TH"/>
</dbReference>
<feature type="domain" description="5'-3' exonuclease" evidence="7">
    <location>
        <begin position="2"/>
        <end position="267"/>
    </location>
</feature>
<reference evidence="8 9" key="1">
    <citation type="journal article" date="2013" name="Stand. Genomic Sci.">
        <title>Genomic Encyclopedia of Type Strains, Phase I: The one thousand microbial genomes (KMG-I) project.</title>
        <authorList>
            <person name="Kyrpides N.C."/>
            <person name="Woyke T."/>
            <person name="Eisen J.A."/>
            <person name="Garrity G."/>
            <person name="Lilburn T.G."/>
            <person name="Beck B.J."/>
            <person name="Whitman W.B."/>
            <person name="Hugenholtz P."/>
            <person name="Klenk H.P."/>
        </authorList>
    </citation>
    <scope>NUCLEOTIDE SEQUENCE [LARGE SCALE GENOMIC DNA]</scope>
    <source>
        <strain evidence="8 9">DSM 45044</strain>
    </source>
</reference>
<keyword evidence="1" id="KW-0540">Nuclease</keyword>
<comment type="function">
    <text evidence="5">5'-3' exonuclease acting preferentially on double-stranded DNA.</text>
</comment>
<accession>A0A562VDQ8</accession>
<dbReference type="CDD" id="cd09859">
    <property type="entry name" value="PIN_53EXO"/>
    <property type="match status" value="1"/>
</dbReference>
<evidence type="ECO:0000256" key="3">
    <source>
        <dbReference type="ARBA" id="ARBA00022839"/>
    </source>
</evidence>
<evidence type="ECO:0000256" key="2">
    <source>
        <dbReference type="ARBA" id="ARBA00022801"/>
    </source>
</evidence>
<dbReference type="GO" id="GO:0017108">
    <property type="term" value="F:5'-flap endonuclease activity"/>
    <property type="evidence" value="ECO:0007669"/>
    <property type="project" value="InterPro"/>
</dbReference>
<dbReference type="InterPro" id="IPR002421">
    <property type="entry name" value="5-3_exonuclease"/>
</dbReference>
<dbReference type="Pfam" id="PF01367">
    <property type="entry name" value="5_3_exonuc"/>
    <property type="match status" value="1"/>
</dbReference>
<evidence type="ECO:0000256" key="6">
    <source>
        <dbReference type="ARBA" id="ARBA00050026"/>
    </source>
</evidence>
<dbReference type="PANTHER" id="PTHR42646">
    <property type="entry name" value="FLAP ENDONUCLEASE XNI"/>
    <property type="match status" value="1"/>
</dbReference>
<evidence type="ECO:0000313" key="9">
    <source>
        <dbReference type="Proteomes" id="UP000321617"/>
    </source>
</evidence>
<keyword evidence="9" id="KW-1185">Reference proteome</keyword>
<dbReference type="EMBL" id="VLLL01000005">
    <property type="protein sequence ID" value="TWJ15992.1"/>
    <property type="molecule type" value="Genomic_DNA"/>
</dbReference>
<dbReference type="SMART" id="SM00279">
    <property type="entry name" value="HhH2"/>
    <property type="match status" value="1"/>
</dbReference>
<evidence type="ECO:0000256" key="4">
    <source>
        <dbReference type="ARBA" id="ARBA00023125"/>
    </source>
</evidence>
<comment type="caution">
    <text evidence="8">The sequence shown here is derived from an EMBL/GenBank/DDBJ whole genome shotgun (WGS) entry which is preliminary data.</text>
</comment>
<dbReference type="CDD" id="cd09898">
    <property type="entry name" value="H3TH_53EXO"/>
    <property type="match status" value="1"/>
</dbReference>
<dbReference type="GO" id="GO:0003677">
    <property type="term" value="F:DNA binding"/>
    <property type="evidence" value="ECO:0007669"/>
    <property type="project" value="UniProtKB-KW"/>
</dbReference>
<dbReference type="GO" id="GO:0008409">
    <property type="term" value="F:5'-3' exonuclease activity"/>
    <property type="evidence" value="ECO:0007669"/>
    <property type="project" value="InterPro"/>
</dbReference>
<dbReference type="Proteomes" id="UP000321617">
    <property type="component" value="Unassembled WGS sequence"/>
</dbReference>
<dbReference type="Gene3D" id="1.10.150.20">
    <property type="entry name" value="5' to 3' exonuclease, C-terminal subdomain"/>
    <property type="match status" value="1"/>
</dbReference>
<keyword evidence="2" id="KW-0378">Hydrolase</keyword>
<dbReference type="PANTHER" id="PTHR42646:SF2">
    <property type="entry name" value="5'-3' EXONUCLEASE FAMILY PROTEIN"/>
    <property type="match status" value="1"/>
</dbReference>
<dbReference type="InterPro" id="IPR008918">
    <property type="entry name" value="HhH2"/>
</dbReference>
<sequence length="303" mass="32335">MLMLVDAPGLWYRSFYGLPSSMRAPDGTQINAVRGFCDGLATLIRNRRPERLVCAVDTDWRPPWRVELVPSYKAHRANPDGTEEEPEALGPQIEIIRELLRCMGVATVGATDFEADDVLATLAARSPDPVEVVTGDRDLFQLVDDGKPVRVVYIGRGIAKAETFDEAAVAARFGVTPAQYADFAVLRGDPSDGLPGVKGIGDKTAARLVTEYGDLAGLQAAAADPRSRLTPRVRGALDDAAEYLAAAPQVVRTVSDIPLGEVDSALPEGPADADGLTEITARYGLANPVTRLGQTITEPEQAG</sequence>
<dbReference type="Pfam" id="PF02739">
    <property type="entry name" value="5_3_exonuc_N"/>
    <property type="match status" value="1"/>
</dbReference>
<dbReference type="Gene3D" id="3.40.50.1010">
    <property type="entry name" value="5'-nuclease"/>
    <property type="match status" value="1"/>
</dbReference>
<name>A0A562VDQ8_9ACTN</name>
<evidence type="ECO:0000259" key="7">
    <source>
        <dbReference type="SMART" id="SM00475"/>
    </source>
</evidence>
<dbReference type="SUPFAM" id="SSF47807">
    <property type="entry name" value="5' to 3' exonuclease, C-terminal subdomain"/>
    <property type="match status" value="1"/>
</dbReference>
<organism evidence="8 9">
    <name type="scientific">Stackebrandtia albiflava</name>
    <dbReference type="NCBI Taxonomy" id="406432"/>
    <lineage>
        <taxon>Bacteria</taxon>
        <taxon>Bacillati</taxon>
        <taxon>Actinomycetota</taxon>
        <taxon>Actinomycetes</taxon>
        <taxon>Glycomycetales</taxon>
        <taxon>Glycomycetaceae</taxon>
        <taxon>Stackebrandtia</taxon>
    </lineage>
</organism>
<evidence type="ECO:0000313" key="8">
    <source>
        <dbReference type="EMBL" id="TWJ15992.1"/>
    </source>
</evidence>
<dbReference type="InterPro" id="IPR038969">
    <property type="entry name" value="FEN"/>
</dbReference>
<keyword evidence="4" id="KW-0238">DNA-binding</keyword>
<dbReference type="InterPro" id="IPR020046">
    <property type="entry name" value="5-3_exonucl_a-hlix_arch_N"/>
</dbReference>
<dbReference type="RefSeq" id="WP_147135627.1">
    <property type="nucleotide sequence ID" value="NZ_BAABIJ010000001.1"/>
</dbReference>
<dbReference type="SUPFAM" id="SSF88723">
    <property type="entry name" value="PIN domain-like"/>
    <property type="match status" value="1"/>
</dbReference>
<keyword evidence="3 8" id="KW-0269">Exonuclease</keyword>
<proteinExistence type="predicted"/>
<dbReference type="GO" id="GO:0033567">
    <property type="term" value="P:DNA replication, Okazaki fragment processing"/>
    <property type="evidence" value="ECO:0007669"/>
    <property type="project" value="InterPro"/>
</dbReference>
<gene>
    <name evidence="8" type="ORF">LX16_1712</name>
</gene>
<dbReference type="SMART" id="SM00475">
    <property type="entry name" value="53EXOc"/>
    <property type="match status" value="1"/>
</dbReference>
<dbReference type="InterPro" id="IPR029060">
    <property type="entry name" value="PIN-like_dom_sf"/>
</dbReference>
<dbReference type="InterPro" id="IPR036279">
    <property type="entry name" value="5-3_exonuclease_C_sf"/>
</dbReference>
<protein>
    <recommendedName>
        <fullName evidence="6">5'-3' exonuclease</fullName>
    </recommendedName>
</protein>
<dbReference type="AlphaFoldDB" id="A0A562VDQ8"/>